<proteinExistence type="predicted"/>
<dbReference type="SMART" id="SM00387">
    <property type="entry name" value="HATPase_c"/>
    <property type="match status" value="1"/>
</dbReference>
<dbReference type="InterPro" id="IPR003660">
    <property type="entry name" value="HAMP_dom"/>
</dbReference>
<sequence length="479" mass="50107">MKPARVWRRLSLRGRLMVVGVSGLVAGLLVGGVLLVTVLGSTLHRGAEDAATRTAASLAELIAADSLPDPLPVTGDDVRAQVIDGQGRVVAASLGADRLVPFLYPGERPPRGSDEPHSVYIDGQRIGVTGPVQVVAVEAGTPAEPRTVLVAKSLGDLVRAVDLLKHSLLIAYPLLVVLLAAIAWRVIGATLRPVETLRAGAQAITDGARADRLPLPASRDEIHRLAVTLNGMLARLEGARARQRAFVADAAHELRSPLTNLRTELEVAQRLGEAPDTEDLLADVRRLGGLVDDLLLLARSDDLAGRPDPVTGPVDVVALLAGIAARYPARVTLRPVAGAPWTVGDEAALDRVVANLVDNAVRHARSRVELAATLAGDQVEITVTDDGPGIPEADRERVFDRFTRLDDARARDAGGAGLGLSIVRELVARHGGTVTLDDAAPGLVATVRLPAAAIAEAGPETPQPRSVQTGLARPTTPAG</sequence>
<keyword evidence="16" id="KW-1185">Reference proteome</keyword>
<dbReference type="InterPro" id="IPR036097">
    <property type="entry name" value="HisK_dim/P_sf"/>
</dbReference>
<dbReference type="InterPro" id="IPR050428">
    <property type="entry name" value="TCS_sensor_his_kinase"/>
</dbReference>
<keyword evidence="4" id="KW-0597">Phosphoprotein</keyword>
<feature type="region of interest" description="Disordered" evidence="11">
    <location>
        <begin position="455"/>
        <end position="479"/>
    </location>
</feature>
<feature type="domain" description="HAMP" evidence="14">
    <location>
        <begin position="188"/>
        <end position="241"/>
    </location>
</feature>
<dbReference type="SMART" id="SM00388">
    <property type="entry name" value="HisKA"/>
    <property type="match status" value="1"/>
</dbReference>
<keyword evidence="9" id="KW-0902">Two-component regulatory system</keyword>
<evidence type="ECO:0000256" key="6">
    <source>
        <dbReference type="ARBA" id="ARBA00022692"/>
    </source>
</evidence>
<dbReference type="Pfam" id="PF00512">
    <property type="entry name" value="HisKA"/>
    <property type="match status" value="1"/>
</dbReference>
<dbReference type="InterPro" id="IPR003594">
    <property type="entry name" value="HATPase_dom"/>
</dbReference>
<evidence type="ECO:0000259" key="14">
    <source>
        <dbReference type="PROSITE" id="PS50885"/>
    </source>
</evidence>
<dbReference type="EC" id="2.7.13.3" evidence="3"/>
<evidence type="ECO:0000259" key="13">
    <source>
        <dbReference type="PROSITE" id="PS50109"/>
    </source>
</evidence>
<dbReference type="SUPFAM" id="SSF158472">
    <property type="entry name" value="HAMP domain-like"/>
    <property type="match status" value="1"/>
</dbReference>
<gene>
    <name evidence="15" type="ORF">SAMN05421812_104291</name>
</gene>
<dbReference type="Pfam" id="PF02518">
    <property type="entry name" value="HATPase_c"/>
    <property type="match status" value="1"/>
</dbReference>
<dbReference type="Proteomes" id="UP000198362">
    <property type="component" value="Unassembled WGS sequence"/>
</dbReference>
<evidence type="ECO:0000256" key="2">
    <source>
        <dbReference type="ARBA" id="ARBA00004236"/>
    </source>
</evidence>
<name>A0A239LH49_9ACTN</name>
<dbReference type="SUPFAM" id="SSF55874">
    <property type="entry name" value="ATPase domain of HSP90 chaperone/DNA topoisomerase II/histidine kinase"/>
    <property type="match status" value="1"/>
</dbReference>
<evidence type="ECO:0000256" key="4">
    <source>
        <dbReference type="ARBA" id="ARBA00022553"/>
    </source>
</evidence>
<dbReference type="CDD" id="cd00082">
    <property type="entry name" value="HisKA"/>
    <property type="match status" value="1"/>
</dbReference>
<dbReference type="Pfam" id="PF00672">
    <property type="entry name" value="HAMP"/>
    <property type="match status" value="1"/>
</dbReference>
<dbReference type="PRINTS" id="PR00344">
    <property type="entry name" value="BCTRLSENSOR"/>
</dbReference>
<comment type="catalytic activity">
    <reaction evidence="1">
        <text>ATP + protein L-histidine = ADP + protein N-phospho-L-histidine.</text>
        <dbReference type="EC" id="2.7.13.3"/>
    </reaction>
</comment>
<reference evidence="15 16" key="1">
    <citation type="submission" date="2017-06" db="EMBL/GenBank/DDBJ databases">
        <authorList>
            <person name="Kim H.J."/>
            <person name="Triplett B.A."/>
        </authorList>
    </citation>
    <scope>NUCLEOTIDE SEQUENCE [LARGE SCALE GENOMIC DNA]</scope>
    <source>
        <strain evidence="15 16">CGMCC 4.5593</strain>
    </source>
</reference>
<dbReference type="CDD" id="cd06225">
    <property type="entry name" value="HAMP"/>
    <property type="match status" value="1"/>
</dbReference>
<evidence type="ECO:0000256" key="11">
    <source>
        <dbReference type="SAM" id="MobiDB-lite"/>
    </source>
</evidence>
<evidence type="ECO:0000256" key="10">
    <source>
        <dbReference type="ARBA" id="ARBA00023136"/>
    </source>
</evidence>
<dbReference type="PROSITE" id="PS50109">
    <property type="entry name" value="HIS_KIN"/>
    <property type="match status" value="1"/>
</dbReference>
<dbReference type="InterPro" id="IPR036890">
    <property type="entry name" value="HATPase_C_sf"/>
</dbReference>
<dbReference type="Gene3D" id="3.30.565.10">
    <property type="entry name" value="Histidine kinase-like ATPase, C-terminal domain"/>
    <property type="match status" value="1"/>
</dbReference>
<dbReference type="EMBL" id="FZPH01000004">
    <property type="protein sequence ID" value="SNT29208.1"/>
    <property type="molecule type" value="Genomic_DNA"/>
</dbReference>
<evidence type="ECO:0000256" key="7">
    <source>
        <dbReference type="ARBA" id="ARBA00022777"/>
    </source>
</evidence>
<feature type="domain" description="Histidine kinase" evidence="13">
    <location>
        <begin position="249"/>
        <end position="453"/>
    </location>
</feature>
<dbReference type="SMART" id="SM00304">
    <property type="entry name" value="HAMP"/>
    <property type="match status" value="1"/>
</dbReference>
<evidence type="ECO:0000256" key="8">
    <source>
        <dbReference type="ARBA" id="ARBA00022989"/>
    </source>
</evidence>
<keyword evidence="5" id="KW-0808">Transferase</keyword>
<accession>A0A239LH49</accession>
<evidence type="ECO:0000256" key="9">
    <source>
        <dbReference type="ARBA" id="ARBA00023012"/>
    </source>
</evidence>
<comment type="subcellular location">
    <subcellularLocation>
        <location evidence="2">Cell membrane</location>
    </subcellularLocation>
</comment>
<feature type="transmembrane region" description="Helical" evidence="12">
    <location>
        <begin position="16"/>
        <end position="39"/>
    </location>
</feature>
<keyword evidence="7 15" id="KW-0418">Kinase</keyword>
<dbReference type="SUPFAM" id="SSF47384">
    <property type="entry name" value="Homodimeric domain of signal transducing histidine kinase"/>
    <property type="match status" value="1"/>
</dbReference>
<dbReference type="InterPro" id="IPR005467">
    <property type="entry name" value="His_kinase_dom"/>
</dbReference>
<dbReference type="PANTHER" id="PTHR45436">
    <property type="entry name" value="SENSOR HISTIDINE KINASE YKOH"/>
    <property type="match status" value="1"/>
</dbReference>
<dbReference type="Gene3D" id="1.10.287.130">
    <property type="match status" value="1"/>
</dbReference>
<dbReference type="InterPro" id="IPR003661">
    <property type="entry name" value="HisK_dim/P_dom"/>
</dbReference>
<protein>
    <recommendedName>
        <fullName evidence="3">histidine kinase</fullName>
        <ecNumber evidence="3">2.7.13.3</ecNumber>
    </recommendedName>
</protein>
<dbReference type="GO" id="GO:0000155">
    <property type="term" value="F:phosphorelay sensor kinase activity"/>
    <property type="evidence" value="ECO:0007669"/>
    <property type="project" value="InterPro"/>
</dbReference>
<dbReference type="GO" id="GO:0005886">
    <property type="term" value="C:plasma membrane"/>
    <property type="evidence" value="ECO:0007669"/>
    <property type="project" value="UniProtKB-SubCell"/>
</dbReference>
<keyword evidence="6 12" id="KW-0812">Transmembrane</keyword>
<dbReference type="PROSITE" id="PS50885">
    <property type="entry name" value="HAMP"/>
    <property type="match status" value="1"/>
</dbReference>
<evidence type="ECO:0000256" key="5">
    <source>
        <dbReference type="ARBA" id="ARBA00022679"/>
    </source>
</evidence>
<dbReference type="PANTHER" id="PTHR45436:SF5">
    <property type="entry name" value="SENSOR HISTIDINE KINASE TRCS"/>
    <property type="match status" value="1"/>
</dbReference>
<evidence type="ECO:0000256" key="1">
    <source>
        <dbReference type="ARBA" id="ARBA00000085"/>
    </source>
</evidence>
<evidence type="ECO:0000313" key="15">
    <source>
        <dbReference type="EMBL" id="SNT29208.1"/>
    </source>
</evidence>
<evidence type="ECO:0000313" key="16">
    <source>
        <dbReference type="Proteomes" id="UP000198362"/>
    </source>
</evidence>
<organism evidence="15 16">
    <name type="scientific">Asanoa hainanensis</name>
    <dbReference type="NCBI Taxonomy" id="560556"/>
    <lineage>
        <taxon>Bacteria</taxon>
        <taxon>Bacillati</taxon>
        <taxon>Actinomycetota</taxon>
        <taxon>Actinomycetes</taxon>
        <taxon>Micromonosporales</taxon>
        <taxon>Micromonosporaceae</taxon>
        <taxon>Asanoa</taxon>
    </lineage>
</organism>
<evidence type="ECO:0000256" key="3">
    <source>
        <dbReference type="ARBA" id="ARBA00012438"/>
    </source>
</evidence>
<evidence type="ECO:0000256" key="12">
    <source>
        <dbReference type="SAM" id="Phobius"/>
    </source>
</evidence>
<dbReference type="InterPro" id="IPR004358">
    <property type="entry name" value="Sig_transdc_His_kin-like_C"/>
</dbReference>
<keyword evidence="8 12" id="KW-1133">Transmembrane helix</keyword>
<keyword evidence="10 12" id="KW-0472">Membrane</keyword>
<dbReference type="CDD" id="cd00075">
    <property type="entry name" value="HATPase"/>
    <property type="match status" value="1"/>
</dbReference>
<dbReference type="AlphaFoldDB" id="A0A239LH49"/>